<proteinExistence type="predicted"/>
<feature type="non-terminal residue" evidence="1">
    <location>
        <position position="88"/>
    </location>
</feature>
<protein>
    <submittedName>
        <fullName evidence="1">Uncharacterized protein</fullName>
    </submittedName>
</protein>
<dbReference type="Proteomes" id="UP001207468">
    <property type="component" value="Unassembled WGS sequence"/>
</dbReference>
<organism evidence="1 2">
    <name type="scientific">Russula earlei</name>
    <dbReference type="NCBI Taxonomy" id="71964"/>
    <lineage>
        <taxon>Eukaryota</taxon>
        <taxon>Fungi</taxon>
        <taxon>Dikarya</taxon>
        <taxon>Basidiomycota</taxon>
        <taxon>Agaricomycotina</taxon>
        <taxon>Agaricomycetes</taxon>
        <taxon>Russulales</taxon>
        <taxon>Russulaceae</taxon>
        <taxon>Russula</taxon>
    </lineage>
</organism>
<comment type="caution">
    <text evidence="1">The sequence shown here is derived from an EMBL/GenBank/DDBJ whole genome shotgun (WGS) entry which is preliminary data.</text>
</comment>
<dbReference type="EMBL" id="JAGFNK010000276">
    <property type="protein sequence ID" value="KAI9454352.1"/>
    <property type="molecule type" value="Genomic_DNA"/>
</dbReference>
<sequence length="88" mass="9501">MGRGRACGVCVMSNVSSESLCAVVLVSLCPGMRARCVWRSRRGRGVVAACQMCRRDVVLLVSSKLLPLPLFLLLLLLLRRQAASPACV</sequence>
<accession>A0ACC0TZN0</accession>
<evidence type="ECO:0000313" key="1">
    <source>
        <dbReference type="EMBL" id="KAI9454352.1"/>
    </source>
</evidence>
<keyword evidence="2" id="KW-1185">Reference proteome</keyword>
<name>A0ACC0TZN0_9AGAM</name>
<reference evidence="1" key="1">
    <citation type="submission" date="2021-03" db="EMBL/GenBank/DDBJ databases">
        <title>Evolutionary priming and transition to the ectomycorrhizal habit in an iconic lineage of mushroom-forming fungi: is preadaptation a requirement?</title>
        <authorList>
            <consortium name="DOE Joint Genome Institute"/>
            <person name="Looney B.P."/>
            <person name="Miyauchi S."/>
            <person name="Morin E."/>
            <person name="Drula E."/>
            <person name="Courty P.E."/>
            <person name="Chicoki N."/>
            <person name="Fauchery L."/>
            <person name="Kohler A."/>
            <person name="Kuo A."/>
            <person name="LaButti K."/>
            <person name="Pangilinan J."/>
            <person name="Lipzen A."/>
            <person name="Riley R."/>
            <person name="Andreopoulos W."/>
            <person name="He G."/>
            <person name="Johnson J."/>
            <person name="Barry K.W."/>
            <person name="Grigoriev I.V."/>
            <person name="Nagy L."/>
            <person name="Hibbett D."/>
            <person name="Henrissat B."/>
            <person name="Matheny P.B."/>
            <person name="Labbe J."/>
            <person name="Martin A.F."/>
        </authorList>
    </citation>
    <scope>NUCLEOTIDE SEQUENCE</scope>
    <source>
        <strain evidence="1">BPL698</strain>
    </source>
</reference>
<evidence type="ECO:0000313" key="2">
    <source>
        <dbReference type="Proteomes" id="UP001207468"/>
    </source>
</evidence>
<gene>
    <name evidence="1" type="ORF">F5148DRAFT_1229733</name>
</gene>